<organism evidence="1 2">
    <name type="scientific">Ophiophagus hannah</name>
    <name type="common">King cobra</name>
    <name type="synonym">Naja hannah</name>
    <dbReference type="NCBI Taxonomy" id="8665"/>
    <lineage>
        <taxon>Eukaryota</taxon>
        <taxon>Metazoa</taxon>
        <taxon>Chordata</taxon>
        <taxon>Craniata</taxon>
        <taxon>Vertebrata</taxon>
        <taxon>Euteleostomi</taxon>
        <taxon>Lepidosauria</taxon>
        <taxon>Squamata</taxon>
        <taxon>Bifurcata</taxon>
        <taxon>Unidentata</taxon>
        <taxon>Episquamata</taxon>
        <taxon>Toxicofera</taxon>
        <taxon>Serpentes</taxon>
        <taxon>Colubroidea</taxon>
        <taxon>Elapidae</taxon>
        <taxon>Elapinae</taxon>
        <taxon>Ophiophagus</taxon>
    </lineage>
</organism>
<dbReference type="Proteomes" id="UP000018936">
    <property type="component" value="Unassembled WGS sequence"/>
</dbReference>
<accession>V8NM83</accession>
<evidence type="ECO:0008006" key="3">
    <source>
        <dbReference type="Google" id="ProtNLM"/>
    </source>
</evidence>
<dbReference type="AlphaFoldDB" id="V8NM83"/>
<dbReference type="InterPro" id="IPR027875">
    <property type="entry name" value="DUF4547"/>
</dbReference>
<dbReference type="PANTHER" id="PTHR35979">
    <property type="entry name" value="SINGLE-PASS MEMBRANE AND COILED-COIL DOMAIN-CONTAINING PROTEIN 1"/>
    <property type="match status" value="1"/>
</dbReference>
<feature type="non-terminal residue" evidence="1">
    <location>
        <position position="219"/>
    </location>
</feature>
<comment type="caution">
    <text evidence="1">The sequence shown here is derived from an EMBL/GenBank/DDBJ whole genome shotgun (WGS) entry which is preliminary data.</text>
</comment>
<keyword evidence="2" id="KW-1185">Reference proteome</keyword>
<dbReference type="Pfam" id="PF15080">
    <property type="entry name" value="DUF4547"/>
    <property type="match status" value="1"/>
</dbReference>
<proteinExistence type="predicted"/>
<dbReference type="EMBL" id="AZIM01003138">
    <property type="protein sequence ID" value="ETE62637.1"/>
    <property type="molecule type" value="Genomic_DNA"/>
</dbReference>
<dbReference type="PANTHER" id="PTHR35979:SF1">
    <property type="entry name" value="SINGLE-PASS MEMBRANE AND COILED-COIL DOMAIN-CONTAINING PROTEIN 1"/>
    <property type="match status" value="1"/>
</dbReference>
<sequence>TENKLQAIKSQYVVLDSGIQKLSEKFDFWNTVLEQDEMWTSLLEDKFNSVEINLFYSYICETIQCLHSQVVESIPDLARVLPTLSSVLRRKDKNKRIKSAWESALEILGLQEEDVKVFCTFFITYSQDANYFPDKLRQDYTQDIQSVVNKVVNNQVLHHSLLCAINVVENKKIPKRKSQKFPTELTVDSYLNDTRRTFVQTEDMSNIQKQIFLEEQLYE</sequence>
<gene>
    <name evidence="1" type="ORF">L345_11612</name>
</gene>
<evidence type="ECO:0000313" key="1">
    <source>
        <dbReference type="EMBL" id="ETE62637.1"/>
    </source>
</evidence>
<reference evidence="1 2" key="1">
    <citation type="journal article" date="2013" name="Proc. Natl. Acad. Sci. U.S.A.">
        <title>The king cobra genome reveals dynamic gene evolution and adaptation in the snake venom system.</title>
        <authorList>
            <person name="Vonk F.J."/>
            <person name="Casewell N.R."/>
            <person name="Henkel C.V."/>
            <person name="Heimberg A.M."/>
            <person name="Jansen H.J."/>
            <person name="McCleary R.J."/>
            <person name="Kerkkamp H.M."/>
            <person name="Vos R.A."/>
            <person name="Guerreiro I."/>
            <person name="Calvete J.J."/>
            <person name="Wuster W."/>
            <person name="Woods A.E."/>
            <person name="Logan J.M."/>
            <person name="Harrison R.A."/>
            <person name="Castoe T.A."/>
            <person name="de Koning A.P."/>
            <person name="Pollock D.D."/>
            <person name="Yandell M."/>
            <person name="Calderon D."/>
            <person name="Renjifo C."/>
            <person name="Currier R.B."/>
            <person name="Salgado D."/>
            <person name="Pla D."/>
            <person name="Sanz L."/>
            <person name="Hyder A.S."/>
            <person name="Ribeiro J.M."/>
            <person name="Arntzen J.W."/>
            <person name="van den Thillart G.E."/>
            <person name="Boetzer M."/>
            <person name="Pirovano W."/>
            <person name="Dirks R.P."/>
            <person name="Spaink H.P."/>
            <person name="Duboule D."/>
            <person name="McGlinn E."/>
            <person name="Kini R.M."/>
            <person name="Richardson M.K."/>
        </authorList>
    </citation>
    <scope>NUCLEOTIDE SEQUENCE</scope>
    <source>
        <tissue evidence="1">Blood</tissue>
    </source>
</reference>
<name>V8NM83_OPHHA</name>
<feature type="non-terminal residue" evidence="1">
    <location>
        <position position="1"/>
    </location>
</feature>
<evidence type="ECO:0000313" key="2">
    <source>
        <dbReference type="Proteomes" id="UP000018936"/>
    </source>
</evidence>
<dbReference type="OrthoDB" id="9882837at2759"/>
<protein>
    <recommendedName>
        <fullName evidence="3">Single-pass membrane and coiled-coil domain-containing protein 1</fullName>
    </recommendedName>
</protein>